<dbReference type="EMBL" id="BPLR01009756">
    <property type="protein sequence ID" value="GIY34333.1"/>
    <property type="molecule type" value="Genomic_DNA"/>
</dbReference>
<dbReference type="AlphaFoldDB" id="A0AAV4SIU3"/>
<accession>A0AAV4SIU3</accession>
<gene>
    <name evidence="1" type="ORF">CEXT_596121</name>
</gene>
<evidence type="ECO:0000313" key="2">
    <source>
        <dbReference type="Proteomes" id="UP001054945"/>
    </source>
</evidence>
<name>A0AAV4SIU3_CAEEX</name>
<proteinExistence type="predicted"/>
<protein>
    <submittedName>
        <fullName evidence="1">Uncharacterized protein</fullName>
    </submittedName>
</protein>
<dbReference type="Proteomes" id="UP001054945">
    <property type="component" value="Unassembled WGS sequence"/>
</dbReference>
<keyword evidence="2" id="KW-1185">Reference proteome</keyword>
<sequence>MLFHLSNGQSKIEANVCCAATDLQQNSNHHQHQTCRMDSNNGYLDWPAIVQCMDEDNPTTGYDVADISFLLEIFQENNFI</sequence>
<evidence type="ECO:0000313" key="1">
    <source>
        <dbReference type="EMBL" id="GIY34333.1"/>
    </source>
</evidence>
<comment type="caution">
    <text evidence="1">The sequence shown here is derived from an EMBL/GenBank/DDBJ whole genome shotgun (WGS) entry which is preliminary data.</text>
</comment>
<organism evidence="1 2">
    <name type="scientific">Caerostris extrusa</name>
    <name type="common">Bark spider</name>
    <name type="synonym">Caerostris bankana</name>
    <dbReference type="NCBI Taxonomy" id="172846"/>
    <lineage>
        <taxon>Eukaryota</taxon>
        <taxon>Metazoa</taxon>
        <taxon>Ecdysozoa</taxon>
        <taxon>Arthropoda</taxon>
        <taxon>Chelicerata</taxon>
        <taxon>Arachnida</taxon>
        <taxon>Araneae</taxon>
        <taxon>Araneomorphae</taxon>
        <taxon>Entelegynae</taxon>
        <taxon>Araneoidea</taxon>
        <taxon>Araneidae</taxon>
        <taxon>Caerostris</taxon>
    </lineage>
</organism>
<reference evidence="1 2" key="1">
    <citation type="submission" date="2021-06" db="EMBL/GenBank/DDBJ databases">
        <title>Caerostris extrusa draft genome.</title>
        <authorList>
            <person name="Kono N."/>
            <person name="Arakawa K."/>
        </authorList>
    </citation>
    <scope>NUCLEOTIDE SEQUENCE [LARGE SCALE GENOMIC DNA]</scope>
</reference>